<evidence type="ECO:0000259" key="2">
    <source>
        <dbReference type="Pfam" id="PF13590"/>
    </source>
</evidence>
<gene>
    <name evidence="3" type="ORF">FM069_14295</name>
</gene>
<name>A0A553GWM0_9PSED</name>
<accession>A0A553GWM0</accession>
<dbReference type="PROSITE" id="PS51257">
    <property type="entry name" value="PROKAR_LIPOPROTEIN"/>
    <property type="match status" value="1"/>
</dbReference>
<feature type="signal peptide" evidence="1">
    <location>
        <begin position="1"/>
        <end position="24"/>
    </location>
</feature>
<evidence type="ECO:0000313" key="4">
    <source>
        <dbReference type="Proteomes" id="UP000315235"/>
    </source>
</evidence>
<keyword evidence="4" id="KW-1185">Reference proteome</keyword>
<dbReference type="OrthoDB" id="7030024at2"/>
<evidence type="ECO:0000256" key="1">
    <source>
        <dbReference type="SAM" id="SignalP"/>
    </source>
</evidence>
<proteinExistence type="predicted"/>
<protein>
    <submittedName>
        <fullName evidence="3">DUF4136 domain-containing protein</fullName>
    </submittedName>
</protein>
<feature type="chain" id="PRO_5021708902" evidence="1">
    <location>
        <begin position="25"/>
        <end position="205"/>
    </location>
</feature>
<sequence length="205" mass="21939">MKRSVPLLLSLLLAACRSPNPYVADSRPLPPAPPQAAATFDRSAYPAAPRDYGRYRSWSWRNGALPAGANATSGDSLAETVAAGLDQQGLRPARNGGAGDLLVGAEVRQEQRLRQVSDYDDGYYGGGYYGRGGYYRDGYGGWGGAPRVRTYTEQVTVVRIDLYDGRDGQLVWSGAGESLGGGDQAERAKGLRAAVKDALSHYPPR</sequence>
<organism evidence="3 4">
    <name type="scientific">Pseudomonas mangiferae</name>
    <dbReference type="NCBI Taxonomy" id="2593654"/>
    <lineage>
        <taxon>Bacteria</taxon>
        <taxon>Pseudomonadati</taxon>
        <taxon>Pseudomonadota</taxon>
        <taxon>Gammaproteobacteria</taxon>
        <taxon>Pseudomonadales</taxon>
        <taxon>Pseudomonadaceae</taxon>
        <taxon>Pseudomonas</taxon>
    </lineage>
</organism>
<dbReference type="EMBL" id="VJOY01000010">
    <property type="protein sequence ID" value="TRX73914.1"/>
    <property type="molecule type" value="Genomic_DNA"/>
</dbReference>
<dbReference type="RefSeq" id="WP_143489041.1">
    <property type="nucleotide sequence ID" value="NZ_VJOY01000010.1"/>
</dbReference>
<evidence type="ECO:0000313" key="3">
    <source>
        <dbReference type="EMBL" id="TRX73914.1"/>
    </source>
</evidence>
<reference evidence="3 4" key="1">
    <citation type="submission" date="2019-07" db="EMBL/GenBank/DDBJ databases">
        <title>Pseudomonas mangiferae sp. nov., isolated from bark of mango tree in Thailand.</title>
        <authorList>
            <person name="Srisuk N."/>
            <person name="Anurat P."/>
        </authorList>
    </citation>
    <scope>NUCLEOTIDE SEQUENCE [LARGE SCALE GENOMIC DNA]</scope>
    <source>
        <strain evidence="3 4">DMKU_BBB3-04</strain>
    </source>
</reference>
<dbReference type="AlphaFoldDB" id="A0A553GWM0"/>
<keyword evidence="1" id="KW-0732">Signal</keyword>
<dbReference type="Pfam" id="PF13590">
    <property type="entry name" value="DUF4136"/>
    <property type="match status" value="1"/>
</dbReference>
<dbReference type="InterPro" id="IPR025411">
    <property type="entry name" value="DUF4136"/>
</dbReference>
<dbReference type="Proteomes" id="UP000315235">
    <property type="component" value="Unassembled WGS sequence"/>
</dbReference>
<comment type="caution">
    <text evidence="3">The sequence shown here is derived from an EMBL/GenBank/DDBJ whole genome shotgun (WGS) entry which is preliminary data.</text>
</comment>
<feature type="domain" description="DUF4136" evidence="2">
    <location>
        <begin position="50"/>
        <end position="204"/>
    </location>
</feature>
<dbReference type="Gene3D" id="3.30.160.670">
    <property type="match status" value="1"/>
</dbReference>